<keyword evidence="2" id="KW-0812">Transmembrane</keyword>
<feature type="transmembrane region" description="Helical" evidence="2">
    <location>
        <begin position="274"/>
        <end position="303"/>
    </location>
</feature>
<dbReference type="InterPro" id="IPR011642">
    <property type="entry name" value="Gate_dom"/>
</dbReference>
<feature type="transmembrane region" description="Helical" evidence="2">
    <location>
        <begin position="357"/>
        <end position="383"/>
    </location>
</feature>
<dbReference type="InterPro" id="IPR006073">
    <property type="entry name" value="GTP-bd"/>
</dbReference>
<dbReference type="Pfam" id="PF02421">
    <property type="entry name" value="FeoB_N"/>
    <property type="match status" value="1"/>
</dbReference>
<dbReference type="CDD" id="cd01879">
    <property type="entry name" value="FeoB"/>
    <property type="match status" value="1"/>
</dbReference>
<dbReference type="Pfam" id="PF07670">
    <property type="entry name" value="Gate"/>
    <property type="match status" value="2"/>
</dbReference>
<dbReference type="Pfam" id="PF07664">
    <property type="entry name" value="FeoB_C"/>
    <property type="match status" value="1"/>
</dbReference>
<dbReference type="Gene3D" id="3.40.50.300">
    <property type="entry name" value="P-loop containing nucleotide triphosphate hydrolases"/>
    <property type="match status" value="1"/>
</dbReference>
<evidence type="ECO:0000256" key="2">
    <source>
        <dbReference type="SAM" id="Phobius"/>
    </source>
</evidence>
<sequence>MTQSAPLIALAGNPNSGKSALFNALTGARQKIANYPGVTVERKSGHFAFADGRPAELVDLPGSYSLDPTSPDEEVTRNVITGLQQGERKPDAIIIVLDAANLDNHLRFALEVIALGQPVVVALNMMDLAERDGLTLDPAKLSEALGVPVVPTVAVRRRGLEELSAALENRLLQKDSAPQPVVSKTRDHGLRKQAKLIANQVIISETAGRRWSERADSLFLHPFAGPLILFAILFVMFQAVFAWSEAPIGLIESASEWVAGTVESNMAPGFLRDFIIEGAIAGVGSVVVFLPQILILFLFILLLEASGYMTRAAFIMDRMMASVGLSGRSFIPLLSSFACAIPGIMATRSISDPGDRLTTILVAPLMTCSARLPVYAIIIGAFIPPTVVGPGIGLQGLVLFGLYVFGIVGAMIVALVLRSTVTKGPNSGFLMEMPKYQLPRMKDVLIGLWQRAWIFMRRAGTIIFAATVVLWLLLTFPKVPEDSGMSQVDYSVAGRIANVITPAVEPIGFNRDIALALIPAMAAREVAVAALATTYAIDAPDEEAEAKSLTERLQSRWSLPTALAFLAWFVFAPQCISTIAVTKRETNGWKWPMFMLAYLFALAYVAAGITYWSAVALGL</sequence>
<organism evidence="4 5">
    <name type="scientific">Parasphingorhabdus flavimaris</name>
    <dbReference type="NCBI Taxonomy" id="266812"/>
    <lineage>
        <taxon>Bacteria</taxon>
        <taxon>Pseudomonadati</taxon>
        <taxon>Pseudomonadota</taxon>
        <taxon>Alphaproteobacteria</taxon>
        <taxon>Sphingomonadales</taxon>
        <taxon>Sphingomonadaceae</taxon>
        <taxon>Parasphingorhabdus</taxon>
    </lineage>
</organism>
<dbReference type="RefSeq" id="WP_176278040.1">
    <property type="nucleotide sequence ID" value="NZ_JABWMH010000001.1"/>
</dbReference>
<feature type="transmembrane region" description="Helical" evidence="2">
    <location>
        <begin position="395"/>
        <end position="417"/>
    </location>
</feature>
<dbReference type="InterPro" id="IPR027417">
    <property type="entry name" value="P-loop_NTPase"/>
</dbReference>
<keyword evidence="2" id="KW-1133">Transmembrane helix</keyword>
<dbReference type="SUPFAM" id="SSF52540">
    <property type="entry name" value="P-loop containing nucleoside triphosphate hydrolases"/>
    <property type="match status" value="1"/>
</dbReference>
<feature type="transmembrane region" description="Helical" evidence="2">
    <location>
        <begin position="323"/>
        <end position="345"/>
    </location>
</feature>
<feature type="domain" description="FeoB-type G" evidence="3">
    <location>
        <begin position="5"/>
        <end position="173"/>
    </location>
</feature>
<feature type="transmembrane region" description="Helical" evidence="2">
    <location>
        <begin position="223"/>
        <end position="243"/>
    </location>
</feature>
<dbReference type="PANTHER" id="PTHR43185">
    <property type="entry name" value="FERROUS IRON TRANSPORT PROTEIN B"/>
    <property type="match status" value="1"/>
</dbReference>
<keyword evidence="5" id="KW-1185">Reference proteome</keyword>
<evidence type="ECO:0000313" key="5">
    <source>
        <dbReference type="Proteomes" id="UP000652427"/>
    </source>
</evidence>
<evidence type="ECO:0000256" key="1">
    <source>
        <dbReference type="ARBA" id="ARBA00031200"/>
    </source>
</evidence>
<name>A0ABX2MYF3_9SPHN</name>
<dbReference type="InterPro" id="IPR050860">
    <property type="entry name" value="FeoB_GTPase"/>
</dbReference>
<protein>
    <recommendedName>
        <fullName evidence="1">Ferrous iron transport protein B</fullName>
    </recommendedName>
</protein>
<dbReference type="PROSITE" id="PS51711">
    <property type="entry name" value="G_FEOB"/>
    <property type="match status" value="1"/>
</dbReference>
<gene>
    <name evidence="4" type="ORF">HUO14_01070</name>
</gene>
<feature type="transmembrane region" description="Helical" evidence="2">
    <location>
        <begin position="557"/>
        <end position="581"/>
    </location>
</feature>
<accession>A0ABX2MYF3</accession>
<proteinExistence type="predicted"/>
<keyword evidence="2" id="KW-0472">Membrane</keyword>
<reference evidence="4 5" key="1">
    <citation type="submission" date="2020-06" db="EMBL/GenBank/DDBJ databases">
        <authorList>
            <person name="Kim S.-J."/>
            <person name="Park S.-J."/>
        </authorList>
    </citation>
    <scope>NUCLEOTIDE SEQUENCE [LARGE SCALE GENOMIC DNA]</scope>
    <source>
        <strain evidence="4 5">SW-151</strain>
    </source>
</reference>
<evidence type="ECO:0000259" key="3">
    <source>
        <dbReference type="PROSITE" id="PS51711"/>
    </source>
</evidence>
<dbReference type="PANTHER" id="PTHR43185:SF1">
    <property type="entry name" value="FE(2+) TRANSPORTER FEOB"/>
    <property type="match status" value="1"/>
</dbReference>
<feature type="transmembrane region" description="Helical" evidence="2">
    <location>
        <begin position="593"/>
        <end position="614"/>
    </location>
</feature>
<evidence type="ECO:0000313" key="4">
    <source>
        <dbReference type="EMBL" id="NVD26489.1"/>
    </source>
</evidence>
<dbReference type="Proteomes" id="UP000652427">
    <property type="component" value="Unassembled WGS sequence"/>
</dbReference>
<dbReference type="InterPro" id="IPR030389">
    <property type="entry name" value="G_FEOB_dom"/>
</dbReference>
<feature type="transmembrane region" description="Helical" evidence="2">
    <location>
        <begin position="459"/>
        <end position="476"/>
    </location>
</feature>
<dbReference type="PRINTS" id="PR00326">
    <property type="entry name" value="GTP1OBG"/>
</dbReference>
<dbReference type="EMBL" id="JABWMH010000001">
    <property type="protein sequence ID" value="NVD26489.1"/>
    <property type="molecule type" value="Genomic_DNA"/>
</dbReference>
<comment type="caution">
    <text evidence="4">The sequence shown here is derived from an EMBL/GenBank/DDBJ whole genome shotgun (WGS) entry which is preliminary data.</text>
</comment>
<dbReference type="InterPro" id="IPR011640">
    <property type="entry name" value="Fe2_transport_prot_B_C"/>
</dbReference>